<comment type="caution">
    <text evidence="1">The sequence shown here is derived from an EMBL/GenBank/DDBJ whole genome shotgun (WGS) entry which is preliminary data.</text>
</comment>
<sequence length="90" mass="10461">MVQRSCRIAANCPIYLSYSILFWGFPKFLSVYSKKIGSGHPLYLFFEKKDAVSTPKPKKTFLLRNWQSSLKELLDSKISKAEMLFHKKKA</sequence>
<dbReference type="AlphaFoldDB" id="A0A2I0R1A0"/>
<dbReference type="Proteomes" id="UP000236654">
    <property type="component" value="Unassembled WGS sequence"/>
</dbReference>
<name>A0A2I0R1A0_9FLAO</name>
<organism evidence="1 2">
    <name type="scientific">Brumimicrobium salinarum</name>
    <dbReference type="NCBI Taxonomy" id="2058658"/>
    <lineage>
        <taxon>Bacteria</taxon>
        <taxon>Pseudomonadati</taxon>
        <taxon>Bacteroidota</taxon>
        <taxon>Flavobacteriia</taxon>
        <taxon>Flavobacteriales</taxon>
        <taxon>Crocinitomicaceae</taxon>
        <taxon>Brumimicrobium</taxon>
    </lineage>
</organism>
<gene>
    <name evidence="1" type="ORF">CW751_10875</name>
</gene>
<dbReference type="EMBL" id="PJNI01000011">
    <property type="protein sequence ID" value="PKR80347.1"/>
    <property type="molecule type" value="Genomic_DNA"/>
</dbReference>
<evidence type="ECO:0000313" key="1">
    <source>
        <dbReference type="EMBL" id="PKR80347.1"/>
    </source>
</evidence>
<evidence type="ECO:0000313" key="2">
    <source>
        <dbReference type="Proteomes" id="UP000236654"/>
    </source>
</evidence>
<protein>
    <submittedName>
        <fullName evidence="1">Uncharacterized protein</fullName>
    </submittedName>
</protein>
<keyword evidence="2" id="KW-1185">Reference proteome</keyword>
<accession>A0A2I0R1A0</accession>
<proteinExistence type="predicted"/>
<reference evidence="1 2" key="1">
    <citation type="submission" date="2017-12" db="EMBL/GenBank/DDBJ databases">
        <title>The draft genome sequence of Brumimicrobium saltpan LHR20.</title>
        <authorList>
            <person name="Do Z.-J."/>
            <person name="Luo H.-R."/>
        </authorList>
    </citation>
    <scope>NUCLEOTIDE SEQUENCE [LARGE SCALE GENOMIC DNA]</scope>
    <source>
        <strain evidence="1 2">LHR20</strain>
    </source>
</reference>